<dbReference type="PANTHER" id="PTHR31150">
    <property type="entry name" value="EXPRESSED PROTEIN"/>
    <property type="match status" value="1"/>
</dbReference>
<dbReference type="Proteomes" id="UP000541444">
    <property type="component" value="Unassembled WGS sequence"/>
</dbReference>
<feature type="compositionally biased region" description="Polar residues" evidence="2">
    <location>
        <begin position="131"/>
        <end position="155"/>
    </location>
</feature>
<comment type="caution">
    <text evidence="4">The sequence shown here is derived from an EMBL/GenBank/DDBJ whole genome shotgun (WGS) entry which is preliminary data.</text>
</comment>
<dbReference type="InterPro" id="IPR013083">
    <property type="entry name" value="Znf_RING/FYVE/PHD"/>
</dbReference>
<organism evidence="4 5">
    <name type="scientific">Kingdonia uniflora</name>
    <dbReference type="NCBI Taxonomy" id="39325"/>
    <lineage>
        <taxon>Eukaryota</taxon>
        <taxon>Viridiplantae</taxon>
        <taxon>Streptophyta</taxon>
        <taxon>Embryophyta</taxon>
        <taxon>Tracheophyta</taxon>
        <taxon>Spermatophyta</taxon>
        <taxon>Magnoliopsida</taxon>
        <taxon>Ranunculales</taxon>
        <taxon>Circaeasteraceae</taxon>
        <taxon>Kingdonia</taxon>
    </lineage>
</organism>
<feature type="domain" description="RING-type" evidence="3">
    <location>
        <begin position="310"/>
        <end position="369"/>
    </location>
</feature>
<evidence type="ECO:0000259" key="3">
    <source>
        <dbReference type="PROSITE" id="PS50089"/>
    </source>
</evidence>
<dbReference type="PROSITE" id="PS50089">
    <property type="entry name" value="ZF_RING_2"/>
    <property type="match status" value="1"/>
</dbReference>
<dbReference type="GO" id="GO:0008270">
    <property type="term" value="F:zinc ion binding"/>
    <property type="evidence" value="ECO:0007669"/>
    <property type="project" value="UniProtKB-KW"/>
</dbReference>
<dbReference type="EMBL" id="JACGCM010002137">
    <property type="protein sequence ID" value="KAF6144199.1"/>
    <property type="molecule type" value="Genomic_DNA"/>
</dbReference>
<keyword evidence="1" id="KW-0479">Metal-binding</keyword>
<dbReference type="PANTHER" id="PTHR31150:SF32">
    <property type="entry name" value="RING_U-BOX SUPERFAMILY PROTEIN"/>
    <property type="match status" value="1"/>
</dbReference>
<sequence>MFLDAFGEIEELEDSFTAIHGEFVFLDIGLVFYCCGQVRMGAACCVAARDRTLPDRISSEAMQRNMRYSPPWGCRWDNRRGRVSGEMWNSPDRYSHEITGNSLETKGRISIGYENISDGGSGLDKYITPTPKKSPSRGVSSSWIPTAGSESSGNNCIDEVKGSLHLPSVADLSASKYSFSVPSASSSSILKADPSASQSHLHSANMVPSRFSGRSPSHQFLRQVSDSRILGFRSPSNSTPERRQSLALSQGGSSDGWSRCTFSKLYSELVASSHREQWSFDTETSDSCRGKISGSNRSSLESPIIDMQTCGACSKALTEKCLLSTGKIVANSELSVVAVLICGHVYHAECLENMTSETDRYDPPCLVCTYGEKRVLKMFGKALGVKNRLSRNCIGDGNIDGEYVVFRESEGKSPKVGTSSSMKSSYARPFLRRHFSLGSKSTKLTFEDEFVKPPRRKGLWKTYSKA</sequence>
<feature type="compositionally biased region" description="Polar residues" evidence="2">
    <location>
        <begin position="246"/>
        <end position="255"/>
    </location>
</feature>
<reference evidence="4 5" key="1">
    <citation type="journal article" date="2020" name="IScience">
        <title>Genome Sequencing of the Endangered Kingdonia uniflora (Circaeasteraceae, Ranunculales) Reveals Potential Mechanisms of Evolutionary Specialization.</title>
        <authorList>
            <person name="Sun Y."/>
            <person name="Deng T."/>
            <person name="Zhang A."/>
            <person name="Moore M.J."/>
            <person name="Landis J.B."/>
            <person name="Lin N."/>
            <person name="Zhang H."/>
            <person name="Zhang X."/>
            <person name="Huang J."/>
            <person name="Zhang X."/>
            <person name="Sun H."/>
            <person name="Wang H."/>
        </authorList>
    </citation>
    <scope>NUCLEOTIDE SEQUENCE [LARGE SCALE GENOMIC DNA]</scope>
    <source>
        <strain evidence="4">TB1705</strain>
        <tissue evidence="4">Leaf</tissue>
    </source>
</reference>
<accession>A0A7J7LNR3</accession>
<evidence type="ECO:0000313" key="5">
    <source>
        <dbReference type="Proteomes" id="UP000541444"/>
    </source>
</evidence>
<feature type="region of interest" description="Disordered" evidence="2">
    <location>
        <begin position="122"/>
        <end position="155"/>
    </location>
</feature>
<dbReference type="SUPFAM" id="SSF57850">
    <property type="entry name" value="RING/U-box"/>
    <property type="match status" value="1"/>
</dbReference>
<keyword evidence="1" id="KW-0863">Zinc-finger</keyword>
<feature type="region of interest" description="Disordered" evidence="2">
    <location>
        <begin position="231"/>
        <end position="255"/>
    </location>
</feature>
<evidence type="ECO:0000313" key="4">
    <source>
        <dbReference type="EMBL" id="KAF6144199.1"/>
    </source>
</evidence>
<gene>
    <name evidence="4" type="ORF">GIB67_004872</name>
</gene>
<keyword evidence="5" id="KW-1185">Reference proteome</keyword>
<protein>
    <recommendedName>
        <fullName evidence="3">RING-type domain-containing protein</fullName>
    </recommendedName>
</protein>
<evidence type="ECO:0000256" key="2">
    <source>
        <dbReference type="SAM" id="MobiDB-lite"/>
    </source>
</evidence>
<evidence type="ECO:0000256" key="1">
    <source>
        <dbReference type="PROSITE-ProRule" id="PRU00175"/>
    </source>
</evidence>
<dbReference type="Gene3D" id="3.30.40.10">
    <property type="entry name" value="Zinc/RING finger domain, C3HC4 (zinc finger)"/>
    <property type="match status" value="1"/>
</dbReference>
<proteinExistence type="predicted"/>
<name>A0A7J7LNR3_9MAGN</name>
<dbReference type="AlphaFoldDB" id="A0A7J7LNR3"/>
<keyword evidence="1" id="KW-0862">Zinc</keyword>
<dbReference type="Pfam" id="PF23413">
    <property type="entry name" value="zf_RING_Vps8_fungal"/>
    <property type="match status" value="1"/>
</dbReference>
<dbReference type="InterPro" id="IPR001841">
    <property type="entry name" value="Znf_RING"/>
</dbReference>
<dbReference type="OrthoDB" id="1938835at2759"/>